<comment type="caution">
    <text evidence="1">The sequence shown here is derived from an EMBL/GenBank/DDBJ whole genome shotgun (WGS) entry which is preliminary data.</text>
</comment>
<dbReference type="AlphaFoldDB" id="X0XTB2"/>
<name>X0XTB2_9ZZZZ</name>
<protein>
    <submittedName>
        <fullName evidence="1">Uncharacterized protein</fullName>
    </submittedName>
</protein>
<evidence type="ECO:0000313" key="1">
    <source>
        <dbReference type="EMBL" id="GAG28121.1"/>
    </source>
</evidence>
<feature type="non-terminal residue" evidence="1">
    <location>
        <position position="1"/>
    </location>
</feature>
<gene>
    <name evidence="1" type="ORF">S01H1_48545</name>
</gene>
<reference evidence="1" key="1">
    <citation type="journal article" date="2014" name="Front. Microbiol.">
        <title>High frequency of phylogenetically diverse reductive dehalogenase-homologous genes in deep subseafloor sedimentary metagenomes.</title>
        <authorList>
            <person name="Kawai M."/>
            <person name="Futagami T."/>
            <person name="Toyoda A."/>
            <person name="Takaki Y."/>
            <person name="Nishi S."/>
            <person name="Hori S."/>
            <person name="Arai W."/>
            <person name="Tsubouchi T."/>
            <person name="Morono Y."/>
            <person name="Uchiyama I."/>
            <person name="Ito T."/>
            <person name="Fujiyama A."/>
            <person name="Inagaki F."/>
            <person name="Takami H."/>
        </authorList>
    </citation>
    <scope>NUCLEOTIDE SEQUENCE</scope>
    <source>
        <strain evidence="1">Expedition CK06-06</strain>
    </source>
</reference>
<organism evidence="1">
    <name type="scientific">marine sediment metagenome</name>
    <dbReference type="NCBI Taxonomy" id="412755"/>
    <lineage>
        <taxon>unclassified sequences</taxon>
        <taxon>metagenomes</taxon>
        <taxon>ecological metagenomes</taxon>
    </lineage>
</organism>
<dbReference type="EMBL" id="BARS01031176">
    <property type="protein sequence ID" value="GAG28121.1"/>
    <property type="molecule type" value="Genomic_DNA"/>
</dbReference>
<accession>X0XTB2</accession>
<proteinExistence type="predicted"/>
<sequence length="64" mass="7212">HRFSPPNDIGFGGSNTSDLNQLKYNDLWTRRTVDLCYSNYLPHSGSNARNDSKFSIKTCRGACN</sequence>